<evidence type="ECO:0000313" key="2">
    <source>
        <dbReference type="EMBL" id="MBY5957239.1"/>
    </source>
</evidence>
<keyword evidence="1" id="KW-0732">Signal</keyword>
<comment type="caution">
    <text evidence="2">The sequence shown here is derived from an EMBL/GenBank/DDBJ whole genome shotgun (WGS) entry which is preliminary data.</text>
</comment>
<organism evidence="2 3">
    <name type="scientific">Membranihabitans marinus</name>
    <dbReference type="NCBI Taxonomy" id="1227546"/>
    <lineage>
        <taxon>Bacteria</taxon>
        <taxon>Pseudomonadati</taxon>
        <taxon>Bacteroidota</taxon>
        <taxon>Saprospiria</taxon>
        <taxon>Saprospirales</taxon>
        <taxon>Saprospiraceae</taxon>
        <taxon>Membranihabitans</taxon>
    </lineage>
</organism>
<dbReference type="InterPro" id="IPR029475">
    <property type="entry name" value="DUF6807"/>
</dbReference>
<protein>
    <submittedName>
        <fullName evidence="2">PmoA family protein</fullName>
    </submittedName>
</protein>
<feature type="signal peptide" evidence="1">
    <location>
        <begin position="1"/>
        <end position="20"/>
    </location>
</feature>
<evidence type="ECO:0000256" key="1">
    <source>
        <dbReference type="SAM" id="SignalP"/>
    </source>
</evidence>
<dbReference type="Pfam" id="PF14100">
    <property type="entry name" value="DUF6807"/>
    <property type="match status" value="1"/>
</dbReference>
<evidence type="ECO:0000313" key="3">
    <source>
        <dbReference type="Proteomes" id="UP000753961"/>
    </source>
</evidence>
<name>A0A953LBZ9_9BACT</name>
<sequence length="408" mass="46452">MKYIQFILFFIMILVTSSCTSDTSTISLTISSSDYVTSDVPVHVTIDRPKGIPTDQIYVTLESENGAFQNIPGQLIADDEGNETLWWVLPETDQKQPKKWKANFEQKTDGDTPGFSWLDVPGKHMDLLFDDKKVFRYEYELDSQLIKDELLTAKNKVFYHIFDRTGENLITNGYEDGVWPHHRGIMIGWRDVGFRDQELSFWGMEDMTTQKHIKFISKTAGPVLAKVEALIHWDDSTGVTVLEEHRCATIYHQHSPGMLLLDFSSTLKAINGPVTLDGDAEHGGVQFRAHNDIAVDASGSEKPTYFFHKAGIDPTKDYNLPWVGMSYGLNSKTYSIVEVSDSENPQPAIWSAYRDYGRFGPYIKYELDDKESFGVNYRFWISESAMPDKEIIAAKYQAYQDPPELTAE</sequence>
<gene>
    <name evidence="2" type="ORF">KUV50_03765</name>
</gene>
<accession>A0A953LBZ9</accession>
<dbReference type="AlphaFoldDB" id="A0A953LBZ9"/>
<keyword evidence="3" id="KW-1185">Reference proteome</keyword>
<dbReference type="EMBL" id="JAHVHU010000004">
    <property type="protein sequence ID" value="MBY5957239.1"/>
    <property type="molecule type" value="Genomic_DNA"/>
</dbReference>
<dbReference type="Proteomes" id="UP000753961">
    <property type="component" value="Unassembled WGS sequence"/>
</dbReference>
<dbReference type="RefSeq" id="WP_222578760.1">
    <property type="nucleotide sequence ID" value="NZ_JAHVHU010000004.1"/>
</dbReference>
<proteinExistence type="predicted"/>
<dbReference type="PROSITE" id="PS51257">
    <property type="entry name" value="PROKAR_LIPOPROTEIN"/>
    <property type="match status" value="1"/>
</dbReference>
<reference evidence="2" key="1">
    <citation type="submission" date="2021-06" db="EMBL/GenBank/DDBJ databases">
        <title>44 bacteria genomes isolated from Dapeng, Shenzhen.</title>
        <authorList>
            <person name="Zheng W."/>
            <person name="Yu S."/>
            <person name="Huang Y."/>
        </authorList>
    </citation>
    <scope>NUCLEOTIDE SEQUENCE</scope>
    <source>
        <strain evidence="2">DP5N28-2</strain>
    </source>
</reference>
<feature type="chain" id="PRO_5037255981" evidence="1">
    <location>
        <begin position="21"/>
        <end position="408"/>
    </location>
</feature>